<sequence length="97" mass="11470">MPSLMLFTVEQFLIYHTSIARRSTTGRHAISISACEDDQLAADTSTWMFRCRIPVHYCLRMTMAKANKDVVWLMQDWLLYSDDTNERMLYWNTKVVE</sequence>
<evidence type="ECO:0000313" key="1">
    <source>
        <dbReference type="EMBL" id="KAI3711647.1"/>
    </source>
</evidence>
<reference evidence="2" key="1">
    <citation type="journal article" date="2022" name="Mol. Ecol. Resour.">
        <title>The genomes of chicory, endive, great burdock and yacon provide insights into Asteraceae palaeo-polyploidization history and plant inulin production.</title>
        <authorList>
            <person name="Fan W."/>
            <person name="Wang S."/>
            <person name="Wang H."/>
            <person name="Wang A."/>
            <person name="Jiang F."/>
            <person name="Liu H."/>
            <person name="Zhao H."/>
            <person name="Xu D."/>
            <person name="Zhang Y."/>
        </authorList>
    </citation>
    <scope>NUCLEOTIDE SEQUENCE [LARGE SCALE GENOMIC DNA]</scope>
    <source>
        <strain evidence="2">cv. Yunnan</strain>
    </source>
</reference>
<reference evidence="1 2" key="2">
    <citation type="journal article" date="2022" name="Mol. Ecol. Resour.">
        <title>The genomes of chicory, endive, great burdock and yacon provide insights into Asteraceae paleo-polyploidization history and plant inulin production.</title>
        <authorList>
            <person name="Fan W."/>
            <person name="Wang S."/>
            <person name="Wang H."/>
            <person name="Wang A."/>
            <person name="Jiang F."/>
            <person name="Liu H."/>
            <person name="Zhao H."/>
            <person name="Xu D."/>
            <person name="Zhang Y."/>
        </authorList>
    </citation>
    <scope>NUCLEOTIDE SEQUENCE [LARGE SCALE GENOMIC DNA]</scope>
    <source>
        <strain evidence="2">cv. Yunnan</strain>
        <tissue evidence="1">Leaves</tissue>
    </source>
</reference>
<keyword evidence="2" id="KW-1185">Reference proteome</keyword>
<dbReference type="Proteomes" id="UP001056120">
    <property type="component" value="Linkage Group LG24"/>
</dbReference>
<accession>A0ACB9ANB6</accession>
<organism evidence="1 2">
    <name type="scientific">Smallanthus sonchifolius</name>
    <dbReference type="NCBI Taxonomy" id="185202"/>
    <lineage>
        <taxon>Eukaryota</taxon>
        <taxon>Viridiplantae</taxon>
        <taxon>Streptophyta</taxon>
        <taxon>Embryophyta</taxon>
        <taxon>Tracheophyta</taxon>
        <taxon>Spermatophyta</taxon>
        <taxon>Magnoliopsida</taxon>
        <taxon>eudicotyledons</taxon>
        <taxon>Gunneridae</taxon>
        <taxon>Pentapetalae</taxon>
        <taxon>asterids</taxon>
        <taxon>campanulids</taxon>
        <taxon>Asterales</taxon>
        <taxon>Asteraceae</taxon>
        <taxon>Asteroideae</taxon>
        <taxon>Heliantheae alliance</taxon>
        <taxon>Millerieae</taxon>
        <taxon>Smallanthus</taxon>
    </lineage>
</organism>
<comment type="caution">
    <text evidence="1">The sequence shown here is derived from an EMBL/GenBank/DDBJ whole genome shotgun (WGS) entry which is preliminary data.</text>
</comment>
<evidence type="ECO:0000313" key="2">
    <source>
        <dbReference type="Proteomes" id="UP001056120"/>
    </source>
</evidence>
<proteinExistence type="predicted"/>
<name>A0ACB9ANB6_9ASTR</name>
<gene>
    <name evidence="1" type="ORF">L1987_70186</name>
</gene>
<protein>
    <submittedName>
        <fullName evidence="1">Uncharacterized protein</fullName>
    </submittedName>
</protein>
<dbReference type="EMBL" id="CM042041">
    <property type="protein sequence ID" value="KAI3711647.1"/>
    <property type="molecule type" value="Genomic_DNA"/>
</dbReference>